<dbReference type="RefSeq" id="WP_133602569.1">
    <property type="nucleotide sequence ID" value="NZ_JAUFPJ010000002.1"/>
</dbReference>
<gene>
    <name evidence="2" type="ORF">DFR39_102173</name>
</gene>
<keyword evidence="1" id="KW-0812">Transmembrane</keyword>
<feature type="transmembrane region" description="Helical" evidence="1">
    <location>
        <begin position="99"/>
        <end position="118"/>
    </location>
</feature>
<dbReference type="OrthoDB" id="9152634at2"/>
<feature type="transmembrane region" description="Helical" evidence="1">
    <location>
        <begin position="44"/>
        <end position="66"/>
    </location>
</feature>
<dbReference type="Proteomes" id="UP000295357">
    <property type="component" value="Unassembled WGS sequence"/>
</dbReference>
<dbReference type="AlphaFoldDB" id="A0A4R6ND95"/>
<name>A0A4R6ND95_9BURK</name>
<evidence type="ECO:0000313" key="2">
    <source>
        <dbReference type="EMBL" id="TDP11793.1"/>
    </source>
</evidence>
<evidence type="ECO:0000256" key="1">
    <source>
        <dbReference type="SAM" id="Phobius"/>
    </source>
</evidence>
<protein>
    <submittedName>
        <fullName evidence="2">Invasion gene expression up-regulator SirB</fullName>
    </submittedName>
</protein>
<keyword evidence="1" id="KW-0472">Membrane</keyword>
<comment type="caution">
    <text evidence="2">The sequence shown here is derived from an EMBL/GenBank/DDBJ whole genome shotgun (WGS) entry which is preliminary data.</text>
</comment>
<evidence type="ECO:0000313" key="3">
    <source>
        <dbReference type="Proteomes" id="UP000295357"/>
    </source>
</evidence>
<reference evidence="2 3" key="1">
    <citation type="submission" date="2019-03" db="EMBL/GenBank/DDBJ databases">
        <title>Genomic Encyclopedia of Type Strains, Phase IV (KMG-IV): sequencing the most valuable type-strain genomes for metagenomic binning, comparative biology and taxonomic classification.</title>
        <authorList>
            <person name="Goeker M."/>
        </authorList>
    </citation>
    <scope>NUCLEOTIDE SEQUENCE [LARGE SCALE GENOMIC DNA]</scope>
    <source>
        <strain evidence="2 3">DSM 25082</strain>
    </source>
</reference>
<dbReference type="Pfam" id="PF04247">
    <property type="entry name" value="SirB"/>
    <property type="match status" value="1"/>
</dbReference>
<dbReference type="EMBL" id="SNXE01000002">
    <property type="protein sequence ID" value="TDP11793.1"/>
    <property type="molecule type" value="Genomic_DNA"/>
</dbReference>
<feature type="transmembrane region" description="Helical" evidence="1">
    <location>
        <begin position="14"/>
        <end position="32"/>
    </location>
</feature>
<sequence length="127" mass="14233">MDWFYTQMLEMHRILGWCSILLFAGRGLIYHLGGRWAVDSRGGVIAFGVNMLLVVSGLSLWGLLSFNPLRDGWLMAKLLAVTGYGACAHFAMQDEDFSLPLYFLTLLLLGYIVSLSFIRDPWLGLLG</sequence>
<organism evidence="2 3">
    <name type="scientific">Roseateles asaccharophilus</name>
    <dbReference type="NCBI Taxonomy" id="582607"/>
    <lineage>
        <taxon>Bacteria</taxon>
        <taxon>Pseudomonadati</taxon>
        <taxon>Pseudomonadota</taxon>
        <taxon>Betaproteobacteria</taxon>
        <taxon>Burkholderiales</taxon>
        <taxon>Sphaerotilaceae</taxon>
        <taxon>Roseateles</taxon>
    </lineage>
</organism>
<keyword evidence="3" id="KW-1185">Reference proteome</keyword>
<dbReference type="InterPro" id="IPR007360">
    <property type="entry name" value="SirB"/>
</dbReference>
<accession>A0A4R6ND95</accession>
<keyword evidence="1" id="KW-1133">Transmembrane helix</keyword>
<proteinExistence type="predicted"/>